<keyword evidence="4" id="KW-0547">Nucleotide-binding</keyword>
<evidence type="ECO:0000256" key="5">
    <source>
        <dbReference type="ARBA" id="ARBA00022989"/>
    </source>
</evidence>
<evidence type="ECO:0000256" key="4">
    <source>
        <dbReference type="ARBA" id="ARBA00022741"/>
    </source>
</evidence>
<dbReference type="PANTHER" id="PTHR11920">
    <property type="entry name" value="GUANYLYL CYCLASE"/>
    <property type="match status" value="1"/>
</dbReference>
<evidence type="ECO:0000256" key="7">
    <source>
        <dbReference type="ARBA" id="ARBA00023180"/>
    </source>
</evidence>
<dbReference type="Gene3D" id="3.30.70.1230">
    <property type="entry name" value="Nucleotide cyclase"/>
    <property type="match status" value="1"/>
</dbReference>
<dbReference type="GO" id="GO:0004383">
    <property type="term" value="F:guanylate cyclase activity"/>
    <property type="evidence" value="ECO:0007669"/>
    <property type="project" value="UniProtKB-EC"/>
</dbReference>
<evidence type="ECO:0000259" key="9">
    <source>
        <dbReference type="PROSITE" id="PS50125"/>
    </source>
</evidence>
<feature type="domain" description="Guanylate cyclase" evidence="9">
    <location>
        <begin position="43"/>
        <end position="116"/>
    </location>
</feature>
<name>A0A0N4WMM5_HAEPC</name>
<dbReference type="EMBL" id="UZAF01017873">
    <property type="protein sequence ID" value="VDO45739.1"/>
    <property type="molecule type" value="Genomic_DNA"/>
</dbReference>
<dbReference type="PANTHER" id="PTHR11920:SF501">
    <property type="entry name" value="GUANYLATE CYCLASE 32E"/>
    <property type="match status" value="1"/>
</dbReference>
<dbReference type="OMA" id="CEHFDEV"/>
<evidence type="ECO:0000256" key="6">
    <source>
        <dbReference type="ARBA" id="ARBA00023136"/>
    </source>
</evidence>
<dbReference type="SUPFAM" id="SSF55073">
    <property type="entry name" value="Nucleotide cyclase"/>
    <property type="match status" value="1"/>
</dbReference>
<dbReference type="STRING" id="6290.A0A0N4WMM5"/>
<dbReference type="GO" id="GO:0007168">
    <property type="term" value="P:receptor guanylyl cyclase signaling pathway"/>
    <property type="evidence" value="ECO:0007669"/>
    <property type="project" value="TreeGrafter"/>
</dbReference>
<evidence type="ECO:0000313" key="11">
    <source>
        <dbReference type="Proteomes" id="UP000268014"/>
    </source>
</evidence>
<dbReference type="GO" id="GO:0035556">
    <property type="term" value="P:intracellular signal transduction"/>
    <property type="evidence" value="ECO:0007669"/>
    <property type="project" value="InterPro"/>
</dbReference>
<accession>A0A0N4WMM5</accession>
<reference evidence="10 11" key="2">
    <citation type="submission" date="2018-11" db="EMBL/GenBank/DDBJ databases">
        <authorList>
            <consortium name="Pathogen Informatics"/>
        </authorList>
    </citation>
    <scope>NUCLEOTIDE SEQUENCE [LARGE SCALE GENOMIC DNA]</scope>
    <source>
        <strain evidence="10 11">MHpl1</strain>
    </source>
</reference>
<keyword evidence="6" id="KW-0472">Membrane</keyword>
<dbReference type="InterPro" id="IPR050401">
    <property type="entry name" value="Cyclic_nucleotide_synthase"/>
</dbReference>
<dbReference type="InterPro" id="IPR029787">
    <property type="entry name" value="Nucleotide_cyclase"/>
</dbReference>
<comment type="subcellular location">
    <subcellularLocation>
        <location evidence="2">Membrane</location>
    </subcellularLocation>
</comment>
<dbReference type="AlphaFoldDB" id="A0A0N4WMM5"/>
<dbReference type="SMART" id="SM00044">
    <property type="entry name" value="CYCc"/>
    <property type="match status" value="1"/>
</dbReference>
<dbReference type="OrthoDB" id="1890790at2759"/>
<keyword evidence="5" id="KW-1133">Transmembrane helix</keyword>
<keyword evidence="8" id="KW-0456">Lyase</keyword>
<dbReference type="GO" id="GO:0000166">
    <property type="term" value="F:nucleotide binding"/>
    <property type="evidence" value="ECO:0007669"/>
    <property type="project" value="UniProtKB-KW"/>
</dbReference>
<dbReference type="Gene3D" id="6.10.250.780">
    <property type="match status" value="1"/>
</dbReference>
<sequence>MANELEIEKQKTDELLCELMPSSIADALRQGKMVEASDFSDCTLLFTDIVTFTNICAKCTPYDVVTLLNDLYLRFDRLIELHDVYKVETIGDAYMVVGGVPDPCDNHSERVLNVSIGKLFYKNIEETPLPL</sequence>
<dbReference type="GO" id="GO:0001653">
    <property type="term" value="F:peptide receptor activity"/>
    <property type="evidence" value="ECO:0007669"/>
    <property type="project" value="TreeGrafter"/>
</dbReference>
<evidence type="ECO:0000313" key="10">
    <source>
        <dbReference type="EMBL" id="VDO45739.1"/>
    </source>
</evidence>
<dbReference type="Proteomes" id="UP000268014">
    <property type="component" value="Unassembled WGS sequence"/>
</dbReference>
<organism evidence="12">
    <name type="scientific">Haemonchus placei</name>
    <name type="common">Barber's pole worm</name>
    <dbReference type="NCBI Taxonomy" id="6290"/>
    <lineage>
        <taxon>Eukaryota</taxon>
        <taxon>Metazoa</taxon>
        <taxon>Ecdysozoa</taxon>
        <taxon>Nematoda</taxon>
        <taxon>Chromadorea</taxon>
        <taxon>Rhabditida</taxon>
        <taxon>Rhabditina</taxon>
        <taxon>Rhabditomorpha</taxon>
        <taxon>Strongyloidea</taxon>
        <taxon>Trichostrongylidae</taxon>
        <taxon>Haemonchus</taxon>
    </lineage>
</organism>
<gene>
    <name evidence="10" type="ORF">HPLM_LOCUS12462</name>
</gene>
<protein>
    <submittedName>
        <fullName evidence="12">Guanylate cyclase domain-containing protein</fullName>
    </submittedName>
</protein>
<evidence type="ECO:0000256" key="2">
    <source>
        <dbReference type="ARBA" id="ARBA00004370"/>
    </source>
</evidence>
<dbReference type="Pfam" id="PF00211">
    <property type="entry name" value="Guanylate_cyc"/>
    <property type="match status" value="1"/>
</dbReference>
<dbReference type="PROSITE" id="PS50125">
    <property type="entry name" value="GUANYLATE_CYCLASE_2"/>
    <property type="match status" value="1"/>
</dbReference>
<dbReference type="WBParaSite" id="HPLM_0001247001-mRNA-1">
    <property type="protein sequence ID" value="HPLM_0001247001-mRNA-1"/>
    <property type="gene ID" value="HPLM_0001247001"/>
</dbReference>
<evidence type="ECO:0000256" key="1">
    <source>
        <dbReference type="ARBA" id="ARBA00001436"/>
    </source>
</evidence>
<dbReference type="GO" id="GO:0004016">
    <property type="term" value="F:adenylate cyclase activity"/>
    <property type="evidence" value="ECO:0007669"/>
    <property type="project" value="TreeGrafter"/>
</dbReference>
<proteinExistence type="predicted"/>
<keyword evidence="7" id="KW-0325">Glycoprotein</keyword>
<evidence type="ECO:0000256" key="3">
    <source>
        <dbReference type="ARBA" id="ARBA00022692"/>
    </source>
</evidence>
<keyword evidence="3" id="KW-0812">Transmembrane</keyword>
<dbReference type="CDD" id="cd07302">
    <property type="entry name" value="CHD"/>
    <property type="match status" value="1"/>
</dbReference>
<keyword evidence="11" id="KW-1185">Reference proteome</keyword>
<dbReference type="InterPro" id="IPR001054">
    <property type="entry name" value="A/G_cyclase"/>
</dbReference>
<reference evidence="12" key="1">
    <citation type="submission" date="2017-02" db="UniProtKB">
        <authorList>
            <consortium name="WormBaseParasite"/>
        </authorList>
    </citation>
    <scope>IDENTIFICATION</scope>
</reference>
<comment type="catalytic activity">
    <reaction evidence="1">
        <text>GTP = 3',5'-cyclic GMP + diphosphate</text>
        <dbReference type="Rhea" id="RHEA:13665"/>
        <dbReference type="ChEBI" id="CHEBI:33019"/>
        <dbReference type="ChEBI" id="CHEBI:37565"/>
        <dbReference type="ChEBI" id="CHEBI:57746"/>
        <dbReference type="EC" id="4.6.1.2"/>
    </reaction>
</comment>
<evidence type="ECO:0000313" key="12">
    <source>
        <dbReference type="WBParaSite" id="HPLM_0001247001-mRNA-1"/>
    </source>
</evidence>
<dbReference type="GO" id="GO:0005886">
    <property type="term" value="C:plasma membrane"/>
    <property type="evidence" value="ECO:0007669"/>
    <property type="project" value="TreeGrafter"/>
</dbReference>
<evidence type="ECO:0000256" key="8">
    <source>
        <dbReference type="ARBA" id="ARBA00023239"/>
    </source>
</evidence>